<evidence type="ECO:0000256" key="5">
    <source>
        <dbReference type="ARBA" id="ARBA00023002"/>
    </source>
</evidence>
<proteinExistence type="predicted"/>
<sequence length="596" mass="66563">MAHRHFILSTLLVALIFLATLCSPNATDTAANSKDYASIEIQKLTVLVNDSLMPLAQQGKDITAVKRSFLACRRQFKKIEYYLEYFFPTTVKALNGPPITEIELGENLIEPPGGFQVIEDYLYNELDTAARAEMINEIKKLSVALKRIQQYQLDYTITSAQVFDAMRLEIFRITALGITGFDAPLSLESVPEAAASLEGLRNTLSLYTKHDDVLTAIDRSISYLEDHNSFNGFDRLTFITDYLNPLNASLQKLRKQLGLPTVPSLSALNDDANSLFGSSALNVNKFVSNKNDYFSNEKATLGKALFNDVRLSNGNRKSCASCHHADKAFTDGLVKARGIDTKKSLLRNTPTLTYAGFQRAFFYDHKAGTLEDQALDVVHNEMEMKGELTMTAEELQKDSTFVAFFDRAYGTSSGKINPWKIQHALAAYIRSLAPFTSKFDRYMEGDLKQLNESEKIGANLFMGKAKCATCHFIPLFNGSPAPLFDKTEAEVLGVPEKPDTLHATLDKDMGRYLLNPYEQYAYAFKTPTLRNIAKTAPYMHNGVYKTLEEVVDFYNRGGGAGIGIHLDNQTLSDQKLNLSEQEIRDIVAFMQALSDE</sequence>
<feature type="signal peptide" evidence="8">
    <location>
        <begin position="1"/>
        <end position="26"/>
    </location>
</feature>
<dbReference type="PANTHER" id="PTHR30600">
    <property type="entry name" value="CYTOCHROME C PEROXIDASE-RELATED"/>
    <property type="match status" value="1"/>
</dbReference>
<feature type="chain" id="PRO_5047420056" evidence="8">
    <location>
        <begin position="27"/>
        <end position="596"/>
    </location>
</feature>
<keyword evidence="11" id="KW-1185">Reference proteome</keyword>
<dbReference type="EMBL" id="JBHLWO010000007">
    <property type="protein sequence ID" value="MFC0321652.1"/>
    <property type="molecule type" value="Genomic_DNA"/>
</dbReference>
<name>A0ABV6HSM1_9SPHI</name>
<reference evidence="10 11" key="1">
    <citation type="submission" date="2024-09" db="EMBL/GenBank/DDBJ databases">
        <authorList>
            <person name="Sun Q."/>
            <person name="Mori K."/>
        </authorList>
    </citation>
    <scope>NUCLEOTIDE SEQUENCE [LARGE SCALE GENOMIC DNA]</scope>
    <source>
        <strain evidence="10 11">CCM 7765</strain>
    </source>
</reference>
<keyword evidence="10" id="KW-0575">Peroxidase</keyword>
<evidence type="ECO:0000256" key="6">
    <source>
        <dbReference type="ARBA" id="ARBA00023004"/>
    </source>
</evidence>
<dbReference type="Gene3D" id="1.10.760.10">
    <property type="entry name" value="Cytochrome c-like domain"/>
    <property type="match status" value="2"/>
</dbReference>
<dbReference type="RefSeq" id="WP_149105392.1">
    <property type="nucleotide sequence ID" value="NZ_JBHLWO010000007.1"/>
</dbReference>
<keyword evidence="2 7" id="KW-0349">Heme</keyword>
<comment type="caution">
    <text evidence="10">The sequence shown here is derived from an EMBL/GenBank/DDBJ whole genome shotgun (WGS) entry which is preliminary data.</text>
</comment>
<comment type="subcellular location">
    <subcellularLocation>
        <location evidence="1">Cell envelope</location>
    </subcellularLocation>
</comment>
<evidence type="ECO:0000256" key="1">
    <source>
        <dbReference type="ARBA" id="ARBA00004196"/>
    </source>
</evidence>
<accession>A0ABV6HSM1</accession>
<organism evidence="10 11">
    <name type="scientific">Olivibacter oleidegradans</name>
    <dbReference type="NCBI Taxonomy" id="760123"/>
    <lineage>
        <taxon>Bacteria</taxon>
        <taxon>Pseudomonadati</taxon>
        <taxon>Bacteroidota</taxon>
        <taxon>Sphingobacteriia</taxon>
        <taxon>Sphingobacteriales</taxon>
        <taxon>Sphingobacteriaceae</taxon>
        <taxon>Olivibacter</taxon>
    </lineage>
</organism>
<dbReference type="InterPro" id="IPR051395">
    <property type="entry name" value="Cytochrome_c_Peroxidase/MauG"/>
</dbReference>
<gene>
    <name evidence="10" type="ORF">ACFFI0_25290</name>
</gene>
<keyword evidence="4 8" id="KW-0732">Signal</keyword>
<keyword evidence="3 7" id="KW-0479">Metal-binding</keyword>
<dbReference type="Gene3D" id="1.20.1420.20">
    <property type="entry name" value="M75 peptidase, HXXE motif"/>
    <property type="match status" value="1"/>
</dbReference>
<dbReference type="InterPro" id="IPR038352">
    <property type="entry name" value="Imelysin_sf"/>
</dbReference>
<dbReference type="PROSITE" id="PS51007">
    <property type="entry name" value="CYTC"/>
    <property type="match status" value="2"/>
</dbReference>
<evidence type="ECO:0000256" key="7">
    <source>
        <dbReference type="PROSITE-ProRule" id="PRU00433"/>
    </source>
</evidence>
<feature type="domain" description="Cytochrome c" evidence="9">
    <location>
        <begin position="297"/>
        <end position="406"/>
    </location>
</feature>
<dbReference type="GO" id="GO:0004601">
    <property type="term" value="F:peroxidase activity"/>
    <property type="evidence" value="ECO:0007669"/>
    <property type="project" value="UniProtKB-KW"/>
</dbReference>
<dbReference type="SUPFAM" id="SSF46626">
    <property type="entry name" value="Cytochrome c"/>
    <property type="match status" value="2"/>
</dbReference>
<evidence type="ECO:0000256" key="8">
    <source>
        <dbReference type="SAM" id="SignalP"/>
    </source>
</evidence>
<protein>
    <submittedName>
        <fullName evidence="10">Cytochrome-c peroxidase</fullName>
    </submittedName>
</protein>
<evidence type="ECO:0000256" key="4">
    <source>
        <dbReference type="ARBA" id="ARBA00022729"/>
    </source>
</evidence>
<evidence type="ECO:0000313" key="11">
    <source>
        <dbReference type="Proteomes" id="UP001589774"/>
    </source>
</evidence>
<dbReference type="InterPro" id="IPR009056">
    <property type="entry name" value="Cyt_c-like_dom"/>
</dbReference>
<feature type="domain" description="Cytochrome c" evidence="9">
    <location>
        <begin position="452"/>
        <end position="594"/>
    </location>
</feature>
<evidence type="ECO:0000256" key="3">
    <source>
        <dbReference type="ARBA" id="ARBA00022723"/>
    </source>
</evidence>
<dbReference type="PANTHER" id="PTHR30600:SF10">
    <property type="entry name" value="BLL6722 PROTEIN"/>
    <property type="match status" value="1"/>
</dbReference>
<dbReference type="Pfam" id="PF03150">
    <property type="entry name" value="CCP_MauG"/>
    <property type="match status" value="1"/>
</dbReference>
<evidence type="ECO:0000256" key="2">
    <source>
        <dbReference type="ARBA" id="ARBA00022617"/>
    </source>
</evidence>
<dbReference type="InterPro" id="IPR036909">
    <property type="entry name" value="Cyt_c-like_dom_sf"/>
</dbReference>
<dbReference type="Proteomes" id="UP001589774">
    <property type="component" value="Unassembled WGS sequence"/>
</dbReference>
<keyword evidence="5" id="KW-0560">Oxidoreductase</keyword>
<evidence type="ECO:0000313" key="10">
    <source>
        <dbReference type="EMBL" id="MFC0321652.1"/>
    </source>
</evidence>
<evidence type="ECO:0000259" key="9">
    <source>
        <dbReference type="PROSITE" id="PS51007"/>
    </source>
</evidence>
<keyword evidence="6 7" id="KW-0408">Iron</keyword>
<dbReference type="InterPro" id="IPR004852">
    <property type="entry name" value="Di-haem_cyt_c_peroxidsae"/>
</dbReference>